<gene>
    <name evidence="2" type="ORF">GS399_19385</name>
</gene>
<evidence type="ECO:0000313" key="2">
    <source>
        <dbReference type="EMBL" id="MXV53135.1"/>
    </source>
</evidence>
<evidence type="ECO:0008006" key="4">
    <source>
        <dbReference type="Google" id="ProtNLM"/>
    </source>
</evidence>
<proteinExistence type="predicted"/>
<comment type="caution">
    <text evidence="2">The sequence shown here is derived from an EMBL/GenBank/DDBJ whole genome shotgun (WGS) entry which is preliminary data.</text>
</comment>
<dbReference type="AlphaFoldDB" id="A0A7K1YEW2"/>
<sequence>MRKLLFIYILAFVCNASFSQVKIAVKEASKHIGDSVTIIDKVSGVQVLNNGIMLLNLGGVFPNHLLTVMIRPADIQKFAFKPAGKLKGKPVVVSGKLIDYKDKPGIIVTDPAQLEELSQGDPRLSLQNFK</sequence>
<feature type="signal peptide" evidence="1">
    <location>
        <begin position="1"/>
        <end position="19"/>
    </location>
</feature>
<dbReference type="RefSeq" id="WP_160846312.1">
    <property type="nucleotide sequence ID" value="NZ_WVHT01000013.1"/>
</dbReference>
<dbReference type="EMBL" id="WVHT01000013">
    <property type="protein sequence ID" value="MXV53135.1"/>
    <property type="molecule type" value="Genomic_DNA"/>
</dbReference>
<keyword evidence="3" id="KW-1185">Reference proteome</keyword>
<name>A0A7K1YEW2_9SPHI</name>
<evidence type="ECO:0000313" key="3">
    <source>
        <dbReference type="Proteomes" id="UP000466586"/>
    </source>
</evidence>
<reference evidence="2 3" key="1">
    <citation type="submission" date="2019-11" db="EMBL/GenBank/DDBJ databases">
        <title>Pedobacter sp. HMF7647 Genome sequencing and assembly.</title>
        <authorList>
            <person name="Kang H."/>
            <person name="Kim H."/>
            <person name="Joh K."/>
        </authorList>
    </citation>
    <scope>NUCLEOTIDE SEQUENCE [LARGE SCALE GENOMIC DNA]</scope>
    <source>
        <strain evidence="2 3">HMF7647</strain>
    </source>
</reference>
<organism evidence="2 3">
    <name type="scientific">Hufsiella arboris</name>
    <dbReference type="NCBI Taxonomy" id="2695275"/>
    <lineage>
        <taxon>Bacteria</taxon>
        <taxon>Pseudomonadati</taxon>
        <taxon>Bacteroidota</taxon>
        <taxon>Sphingobacteriia</taxon>
        <taxon>Sphingobacteriales</taxon>
        <taxon>Sphingobacteriaceae</taxon>
        <taxon>Hufsiella</taxon>
    </lineage>
</organism>
<protein>
    <recommendedName>
        <fullName evidence="4">DUF4369 domain-containing protein</fullName>
    </recommendedName>
</protein>
<evidence type="ECO:0000256" key="1">
    <source>
        <dbReference type="SAM" id="SignalP"/>
    </source>
</evidence>
<dbReference type="Proteomes" id="UP000466586">
    <property type="component" value="Unassembled WGS sequence"/>
</dbReference>
<feature type="chain" id="PRO_5029469541" description="DUF4369 domain-containing protein" evidence="1">
    <location>
        <begin position="20"/>
        <end position="130"/>
    </location>
</feature>
<accession>A0A7K1YEW2</accession>
<keyword evidence="1" id="KW-0732">Signal</keyword>